<dbReference type="EMBL" id="LR796739">
    <property type="protein sequence ID" value="CAB4163025.1"/>
    <property type="molecule type" value="Genomic_DNA"/>
</dbReference>
<feature type="non-terminal residue" evidence="1">
    <location>
        <position position="46"/>
    </location>
</feature>
<reference evidence="1" key="1">
    <citation type="submission" date="2020-04" db="EMBL/GenBank/DDBJ databases">
        <authorList>
            <person name="Chiriac C."/>
            <person name="Salcher M."/>
            <person name="Ghai R."/>
            <person name="Kavagutti S V."/>
        </authorList>
    </citation>
    <scope>NUCLEOTIDE SEQUENCE</scope>
</reference>
<organism evidence="1">
    <name type="scientific">uncultured Caudovirales phage</name>
    <dbReference type="NCBI Taxonomy" id="2100421"/>
    <lineage>
        <taxon>Viruses</taxon>
        <taxon>Duplodnaviria</taxon>
        <taxon>Heunggongvirae</taxon>
        <taxon>Uroviricota</taxon>
        <taxon>Caudoviricetes</taxon>
        <taxon>Peduoviridae</taxon>
        <taxon>Maltschvirus</taxon>
        <taxon>Maltschvirus maltsch</taxon>
    </lineage>
</organism>
<protein>
    <submittedName>
        <fullName evidence="1">Uncharacterized protein</fullName>
    </submittedName>
</protein>
<evidence type="ECO:0000313" key="1">
    <source>
        <dbReference type="EMBL" id="CAB4163025.1"/>
    </source>
</evidence>
<sequence>MTTPQITIHDATTGETITRDFNKTELAEYEADQAQAKKDAAAQAKA</sequence>
<gene>
    <name evidence="1" type="ORF">UFOVP795_1</name>
</gene>
<accession>A0A6J5P1C0</accession>
<proteinExistence type="predicted"/>
<name>A0A6J5P1C0_9CAUD</name>